<evidence type="ECO:0000313" key="1">
    <source>
        <dbReference type="EMBL" id="NYZ18558.1"/>
    </source>
</evidence>
<organism evidence="1 2">
    <name type="scientific">Azospirillum oleiclasticum</name>
    <dbReference type="NCBI Taxonomy" id="2735135"/>
    <lineage>
        <taxon>Bacteria</taxon>
        <taxon>Pseudomonadati</taxon>
        <taxon>Pseudomonadota</taxon>
        <taxon>Alphaproteobacteria</taxon>
        <taxon>Rhodospirillales</taxon>
        <taxon>Azospirillaceae</taxon>
        <taxon>Azospirillum</taxon>
    </lineage>
</organism>
<proteinExistence type="predicted"/>
<gene>
    <name evidence="1" type="ORF">HND93_02445</name>
</gene>
<dbReference type="Proteomes" id="UP000584642">
    <property type="component" value="Unassembled WGS sequence"/>
</dbReference>
<keyword evidence="2" id="KW-1185">Reference proteome</keyword>
<comment type="caution">
    <text evidence="1">The sequence shown here is derived from an EMBL/GenBank/DDBJ whole genome shotgun (WGS) entry which is preliminary data.</text>
</comment>
<evidence type="ECO:0000313" key="2">
    <source>
        <dbReference type="Proteomes" id="UP000584642"/>
    </source>
</evidence>
<dbReference type="RefSeq" id="WP_180280290.1">
    <property type="nucleotide sequence ID" value="NZ_JABFDB010000001.1"/>
</dbReference>
<dbReference type="EMBL" id="JABFDB010000001">
    <property type="protein sequence ID" value="NYZ18558.1"/>
    <property type="molecule type" value="Genomic_DNA"/>
</dbReference>
<reference evidence="1 2" key="1">
    <citation type="submission" date="2020-05" db="EMBL/GenBank/DDBJ databases">
        <title>Azospirillum oleiclasticum sp. nov, a nitrogen-fixing and heavy crude oil-emulsifying bacterium isolated from the crude oil of Yumen Oilfield.</title>
        <authorList>
            <person name="Wu D."/>
            <person name="Cai M."/>
            <person name="Zhang X."/>
        </authorList>
    </citation>
    <scope>NUCLEOTIDE SEQUENCE [LARGE SCALE GENOMIC DNA]</scope>
    <source>
        <strain evidence="1 2">ROY-1-1-2</strain>
    </source>
</reference>
<name>A0ABX2T5Y0_9PROT</name>
<protein>
    <submittedName>
        <fullName evidence="1">Uncharacterized protein</fullName>
    </submittedName>
</protein>
<accession>A0ABX2T5Y0</accession>
<sequence length="73" mass="7894">MVVADDIAVLVVWYTVSAFVVQPAARSAAKSMAEMAQTNAQVIEPVPDPNASLQWLTDALPKDGRQKHLFLGD</sequence>